<reference evidence="1 2" key="1">
    <citation type="journal article" date="2004" name="Science">
        <title>The Ashbya gossypii genome as a tool for mapping the ancient Saccharomyces cerevisiae genome.</title>
        <authorList>
            <person name="Dietrich F.S."/>
            <person name="Voegeli S."/>
            <person name="Brachat S."/>
            <person name="Lerch A."/>
            <person name="Gates K."/>
            <person name="Steiner S."/>
            <person name="Mohr C."/>
            <person name="Pohlmann R."/>
            <person name="Luedi P."/>
            <person name="Choi S."/>
            <person name="Wing R.A."/>
            <person name="Flavier A."/>
            <person name="Gaffney T.D."/>
            <person name="Philippsen P."/>
        </authorList>
    </citation>
    <scope>NUCLEOTIDE SEQUENCE [LARGE SCALE GENOMIC DNA]</scope>
    <source>
        <strain evidence="2">ATCC 10895 / CBS 109.51 / FGSC 9923 / NRRL Y-1056</strain>
    </source>
</reference>
<dbReference type="InParanoid" id="Q758B0"/>
<dbReference type="OMA" id="KGWWRCL"/>
<dbReference type="GeneID" id="4620888"/>
<dbReference type="OrthoDB" id="4044171at2759"/>
<dbReference type="InterPro" id="IPR035187">
    <property type="entry name" value="Mpm1"/>
</dbReference>
<dbReference type="KEGG" id="ago:AGOS_AEL158W"/>
<dbReference type="eggNOG" id="ENOG502RZT3">
    <property type="taxonomic scope" value="Eukaryota"/>
</dbReference>
<protein>
    <submittedName>
        <fullName evidence="1">AEL158Wp</fullName>
    </submittedName>
</protein>
<dbReference type="Proteomes" id="UP000000591">
    <property type="component" value="Chromosome V"/>
</dbReference>
<dbReference type="HOGENOM" id="CLU_083081_0_0_1"/>
<proteinExistence type="predicted"/>
<keyword evidence="2" id="KW-1185">Reference proteome</keyword>
<dbReference type="Pfam" id="PF17234">
    <property type="entry name" value="MPM1"/>
    <property type="match status" value="1"/>
</dbReference>
<evidence type="ECO:0000313" key="1">
    <source>
        <dbReference type="EMBL" id="AAS52527.2"/>
    </source>
</evidence>
<dbReference type="EMBL" id="AE016818">
    <property type="protein sequence ID" value="AAS52527.2"/>
    <property type="molecule type" value="Genomic_DNA"/>
</dbReference>
<gene>
    <name evidence="1" type="ORF">AGOS_AEL158W</name>
</gene>
<name>Q758B0_EREGS</name>
<organism evidence="1 2">
    <name type="scientific">Eremothecium gossypii (strain ATCC 10895 / CBS 109.51 / FGSC 9923 / NRRL Y-1056)</name>
    <name type="common">Yeast</name>
    <name type="synonym">Ashbya gossypii</name>
    <dbReference type="NCBI Taxonomy" id="284811"/>
    <lineage>
        <taxon>Eukaryota</taxon>
        <taxon>Fungi</taxon>
        <taxon>Dikarya</taxon>
        <taxon>Ascomycota</taxon>
        <taxon>Saccharomycotina</taxon>
        <taxon>Saccharomycetes</taxon>
        <taxon>Saccharomycetales</taxon>
        <taxon>Saccharomycetaceae</taxon>
        <taxon>Eremothecium</taxon>
    </lineage>
</organism>
<dbReference type="RefSeq" id="NP_984703.2">
    <property type="nucleotide sequence ID" value="NM_210056.2"/>
</dbReference>
<accession>Q758B0</accession>
<dbReference type="AlphaFoldDB" id="Q758B0"/>
<evidence type="ECO:0000313" key="2">
    <source>
        <dbReference type="Proteomes" id="UP000000591"/>
    </source>
</evidence>
<dbReference type="FunCoup" id="Q758B0">
    <property type="interactions" value="500"/>
</dbReference>
<sequence length="315" mass="35660">MGLFNGDNNDDEVKKFNADALDSRLSRQLSQLDGVVSELWRDAVLEPSSFVDNVVSHAMGKLPSDRLVDDLWLNATDALGGLLTGVGLPGGLGHPFKVREMLDERHGEKGLYSYKMPTDSQFMKCQEVRGLSVWDTRGWWRCLFPKAVVEKSLPAGQEAGVLTREQVEQDREHRHGLFFPEYTGYLSWRSHMLSLARQRREQEEKNRAARERKALPAVGTNAPEDVMSWTQQVAERTPASAANVVGTSKYTTYSYTDRGHEHITESKTYYDDGTVAINSEKKITPVDGTEPVYETINQVVNRDDESSKDGWFWRK</sequence>
<reference evidence="2" key="2">
    <citation type="journal article" date="2013" name="G3 (Bethesda)">
        <title>Genomes of Ashbya fungi isolated from insects reveal four mating-type loci, numerous translocations, lack of transposons, and distinct gene duplications.</title>
        <authorList>
            <person name="Dietrich F.S."/>
            <person name="Voegeli S."/>
            <person name="Kuo S."/>
            <person name="Philippsen P."/>
        </authorList>
    </citation>
    <scope>GENOME REANNOTATION</scope>
    <source>
        <strain evidence="2">ATCC 10895 / CBS 109.51 / FGSC 9923 / NRRL Y-1056</strain>
    </source>
</reference>